<keyword evidence="3" id="KW-1185">Reference proteome</keyword>
<accession>A0AAW1U6F1</accession>
<organism evidence="2 3">
    <name type="scientific">Henosepilachna vigintioctopunctata</name>
    <dbReference type="NCBI Taxonomy" id="420089"/>
    <lineage>
        <taxon>Eukaryota</taxon>
        <taxon>Metazoa</taxon>
        <taxon>Ecdysozoa</taxon>
        <taxon>Arthropoda</taxon>
        <taxon>Hexapoda</taxon>
        <taxon>Insecta</taxon>
        <taxon>Pterygota</taxon>
        <taxon>Neoptera</taxon>
        <taxon>Endopterygota</taxon>
        <taxon>Coleoptera</taxon>
        <taxon>Polyphaga</taxon>
        <taxon>Cucujiformia</taxon>
        <taxon>Coccinelloidea</taxon>
        <taxon>Coccinellidae</taxon>
        <taxon>Epilachninae</taxon>
        <taxon>Epilachnini</taxon>
        <taxon>Henosepilachna</taxon>
    </lineage>
</organism>
<reference evidence="2 3" key="1">
    <citation type="submission" date="2023-03" db="EMBL/GenBank/DDBJ databases">
        <title>Genome insight into feeding habits of ladybird beetles.</title>
        <authorList>
            <person name="Li H.-S."/>
            <person name="Huang Y.-H."/>
            <person name="Pang H."/>
        </authorList>
    </citation>
    <scope>NUCLEOTIDE SEQUENCE [LARGE SCALE GENOMIC DNA]</scope>
    <source>
        <strain evidence="2">SYSU_2023b</strain>
        <tissue evidence="2">Whole body</tissue>
    </source>
</reference>
<evidence type="ECO:0000313" key="3">
    <source>
        <dbReference type="Proteomes" id="UP001431783"/>
    </source>
</evidence>
<name>A0AAW1U6F1_9CUCU</name>
<proteinExistence type="predicted"/>
<feature type="region of interest" description="Disordered" evidence="1">
    <location>
        <begin position="64"/>
        <end position="94"/>
    </location>
</feature>
<comment type="caution">
    <text evidence="2">The sequence shown here is derived from an EMBL/GenBank/DDBJ whole genome shotgun (WGS) entry which is preliminary data.</text>
</comment>
<dbReference type="Proteomes" id="UP001431783">
    <property type="component" value="Unassembled WGS sequence"/>
</dbReference>
<protein>
    <submittedName>
        <fullName evidence="2">Uncharacterized protein</fullName>
    </submittedName>
</protein>
<gene>
    <name evidence="2" type="ORF">WA026_009502</name>
</gene>
<evidence type="ECO:0000256" key="1">
    <source>
        <dbReference type="SAM" id="MobiDB-lite"/>
    </source>
</evidence>
<feature type="region of interest" description="Disordered" evidence="1">
    <location>
        <begin position="1"/>
        <end position="35"/>
    </location>
</feature>
<sequence length="310" mass="33603">MSSSGGGCSPECPSVKKESPARSRTRTTTRTNVASVSRSPLYVDDATLNAMMANLETFGHGLGQFSPQRTAGTGRVPYPPYPSPHVTPELQPDSFAAPMDYNLSWNAKDVELTDMVDRTPPRVHDETADQFLLTESELSPDIGDERVSEKRRQSIIEWFDRSVEKELDKRKDKDFKASKCAEKADAARADLSKSPTKSPPGMKDLAQATASGIEIIGGLLHERDADLIEAVEKLATAEAMCNFAGAVEAAEEAAKSVPLECAEEAAAAGARGYQKEITNIVNQTIPGQHPIEVLGYVGVTKPKYPRKPNQ</sequence>
<feature type="compositionally biased region" description="Low complexity" evidence="1">
    <location>
        <begin position="26"/>
        <end position="35"/>
    </location>
</feature>
<evidence type="ECO:0000313" key="2">
    <source>
        <dbReference type="EMBL" id="KAK9875705.1"/>
    </source>
</evidence>
<dbReference type="EMBL" id="JARQZJ010000034">
    <property type="protein sequence ID" value="KAK9875705.1"/>
    <property type="molecule type" value="Genomic_DNA"/>
</dbReference>
<dbReference type="AlphaFoldDB" id="A0AAW1U6F1"/>